<evidence type="ECO:0000256" key="1">
    <source>
        <dbReference type="SAM" id="SignalP"/>
    </source>
</evidence>
<sequence>MQFLPRLLFYCLCQGYHALDFPAPFDSSGCIKGLYPLSILIVGSSIHIMSIHTTLDPVVWCHVIQGRGCRDSRSRYICEPKVVQFSCQF</sequence>
<evidence type="ECO:0008006" key="4">
    <source>
        <dbReference type="Google" id="ProtNLM"/>
    </source>
</evidence>
<proteinExistence type="predicted"/>
<feature type="signal peptide" evidence="1">
    <location>
        <begin position="1"/>
        <end position="18"/>
    </location>
</feature>
<dbReference type="EMBL" id="KZ821614">
    <property type="protein sequence ID" value="PYH75021.1"/>
    <property type="molecule type" value="Genomic_DNA"/>
</dbReference>
<dbReference type="AlphaFoldDB" id="A0A319BRI8"/>
<evidence type="ECO:0000313" key="3">
    <source>
        <dbReference type="Proteomes" id="UP000248405"/>
    </source>
</evidence>
<dbReference type="GeneID" id="37207003"/>
<protein>
    <recommendedName>
        <fullName evidence="4">Secreted protein</fullName>
    </recommendedName>
</protein>
<keyword evidence="1" id="KW-0732">Signal</keyword>
<reference evidence="2" key="1">
    <citation type="submission" date="2016-12" db="EMBL/GenBank/DDBJ databases">
        <title>The genomes of Aspergillus section Nigri reveals drivers in fungal speciation.</title>
        <authorList>
            <consortium name="DOE Joint Genome Institute"/>
            <person name="Vesth T.C."/>
            <person name="Nybo J."/>
            <person name="Theobald S."/>
            <person name="Brandl J."/>
            <person name="Frisvad J.C."/>
            <person name="Nielsen K.F."/>
            <person name="Lyhne E.K."/>
            <person name="Kogle M.E."/>
            <person name="Kuo A."/>
            <person name="Riley R."/>
            <person name="Clum A."/>
            <person name="Nolan M."/>
            <person name="Lipzen A."/>
            <person name="Salamov A."/>
            <person name="Henrissat B."/>
            <person name="Wiebenga A."/>
            <person name="De Vries R.P."/>
            <person name="Grigoriev I.V."/>
            <person name="Mortensen U.H."/>
            <person name="Andersen M.R."/>
            <person name="Baker S.E."/>
        </authorList>
    </citation>
    <scope>NUCLEOTIDE SEQUENCE [LARGE SCALE GENOMIC DNA]</scope>
    <source>
        <strain evidence="2">CBS 113365</strain>
    </source>
</reference>
<gene>
    <name evidence="2" type="ORF">BO88DRAFT_29932</name>
</gene>
<evidence type="ECO:0000313" key="2">
    <source>
        <dbReference type="EMBL" id="PYH75021.1"/>
    </source>
</evidence>
<name>A0A319BRI8_ASPVC</name>
<organism evidence="2 3">
    <name type="scientific">Aspergillus vadensis (strain CBS 113365 / IMI 142717 / IBT 24658)</name>
    <dbReference type="NCBI Taxonomy" id="1448311"/>
    <lineage>
        <taxon>Eukaryota</taxon>
        <taxon>Fungi</taxon>
        <taxon>Dikarya</taxon>
        <taxon>Ascomycota</taxon>
        <taxon>Pezizomycotina</taxon>
        <taxon>Eurotiomycetes</taxon>
        <taxon>Eurotiomycetidae</taxon>
        <taxon>Eurotiales</taxon>
        <taxon>Aspergillaceae</taxon>
        <taxon>Aspergillus</taxon>
        <taxon>Aspergillus subgen. Circumdati</taxon>
    </lineage>
</organism>
<accession>A0A319BRI8</accession>
<dbReference type="RefSeq" id="XP_025568815.1">
    <property type="nucleotide sequence ID" value="XM_025702411.1"/>
</dbReference>
<feature type="chain" id="PRO_5016393148" description="Secreted protein" evidence="1">
    <location>
        <begin position="19"/>
        <end position="89"/>
    </location>
</feature>
<dbReference type="Proteomes" id="UP000248405">
    <property type="component" value="Unassembled WGS sequence"/>
</dbReference>
<keyword evidence="3" id="KW-1185">Reference proteome</keyword>